<dbReference type="InterPro" id="IPR036565">
    <property type="entry name" value="Mur-like_cat_sf"/>
</dbReference>
<evidence type="ECO:0000256" key="9">
    <source>
        <dbReference type="ARBA" id="ARBA00022741"/>
    </source>
</evidence>
<dbReference type="GO" id="GO:0008764">
    <property type="term" value="F:UDP-N-acetylmuramoylalanine-D-glutamate ligase activity"/>
    <property type="evidence" value="ECO:0007669"/>
    <property type="project" value="UniProtKB-UniRule"/>
</dbReference>
<keyword evidence="8 17" id="KW-0436">Ligase</keyword>
<evidence type="ECO:0000256" key="6">
    <source>
        <dbReference type="ARBA" id="ARBA00015655"/>
    </source>
</evidence>
<dbReference type="GO" id="GO:0009252">
    <property type="term" value="P:peptidoglycan biosynthetic process"/>
    <property type="evidence" value="ECO:0007669"/>
    <property type="project" value="UniProtKB-UniRule"/>
</dbReference>
<dbReference type="InterPro" id="IPR036615">
    <property type="entry name" value="Mur_ligase_C_dom_sf"/>
</dbReference>
<evidence type="ECO:0000256" key="17">
    <source>
        <dbReference type="HAMAP-Rule" id="MF_00639"/>
    </source>
</evidence>
<keyword evidence="9 17" id="KW-0547">Nucleotide-binding</keyword>
<dbReference type="PANTHER" id="PTHR43692:SF1">
    <property type="entry name" value="UDP-N-ACETYLMURAMOYLALANINE--D-GLUTAMATE LIGASE"/>
    <property type="match status" value="1"/>
</dbReference>
<feature type="domain" description="Mur ligase central" evidence="20">
    <location>
        <begin position="120"/>
        <end position="292"/>
    </location>
</feature>
<dbReference type="GO" id="GO:0005737">
    <property type="term" value="C:cytoplasm"/>
    <property type="evidence" value="ECO:0007669"/>
    <property type="project" value="UniProtKB-SubCell"/>
</dbReference>
<dbReference type="InterPro" id="IPR005762">
    <property type="entry name" value="MurD"/>
</dbReference>
<feature type="domain" description="Mur ligase C-terminal" evidence="19">
    <location>
        <begin position="313"/>
        <end position="432"/>
    </location>
</feature>
<evidence type="ECO:0000256" key="4">
    <source>
        <dbReference type="ARBA" id="ARBA00010416"/>
    </source>
</evidence>
<dbReference type="InterPro" id="IPR013221">
    <property type="entry name" value="Mur_ligase_cen"/>
</dbReference>
<keyword evidence="13 17" id="KW-0961">Cell wall biogenesis/degradation</keyword>
<evidence type="ECO:0000256" key="10">
    <source>
        <dbReference type="ARBA" id="ARBA00022840"/>
    </source>
</evidence>
<feature type="binding site" evidence="17">
    <location>
        <begin position="122"/>
        <end position="128"/>
    </location>
    <ligand>
        <name>ATP</name>
        <dbReference type="ChEBI" id="CHEBI:30616"/>
    </ligand>
</feature>
<keyword evidence="12 17" id="KW-0573">Peptidoglycan synthesis</keyword>
<dbReference type="Pfam" id="PF08245">
    <property type="entry name" value="Mur_ligase_M"/>
    <property type="match status" value="1"/>
</dbReference>
<dbReference type="CDD" id="cd01983">
    <property type="entry name" value="SIMIBI"/>
    <property type="match status" value="1"/>
</dbReference>
<evidence type="ECO:0000256" key="2">
    <source>
        <dbReference type="ARBA" id="ARBA00004496"/>
    </source>
</evidence>
<dbReference type="UniPathway" id="UPA00219"/>
<evidence type="ECO:0000256" key="8">
    <source>
        <dbReference type="ARBA" id="ARBA00022598"/>
    </source>
</evidence>
<keyword evidence="10 17" id="KW-0067">ATP-binding</keyword>
<evidence type="ECO:0000256" key="14">
    <source>
        <dbReference type="ARBA" id="ARBA00030398"/>
    </source>
</evidence>
<comment type="catalytic activity">
    <reaction evidence="16 17 18">
        <text>UDP-N-acetyl-alpha-D-muramoyl-L-alanine + D-glutamate + ATP = UDP-N-acetyl-alpha-D-muramoyl-L-alanyl-D-glutamate + ADP + phosphate + H(+)</text>
        <dbReference type="Rhea" id="RHEA:16429"/>
        <dbReference type="ChEBI" id="CHEBI:15378"/>
        <dbReference type="ChEBI" id="CHEBI:29986"/>
        <dbReference type="ChEBI" id="CHEBI:30616"/>
        <dbReference type="ChEBI" id="CHEBI:43474"/>
        <dbReference type="ChEBI" id="CHEBI:83898"/>
        <dbReference type="ChEBI" id="CHEBI:83900"/>
        <dbReference type="ChEBI" id="CHEBI:456216"/>
        <dbReference type="EC" id="6.3.2.9"/>
    </reaction>
</comment>
<dbReference type="OrthoDB" id="9809796at2"/>
<dbReference type="GO" id="GO:0008360">
    <property type="term" value="P:regulation of cell shape"/>
    <property type="evidence" value="ECO:0007669"/>
    <property type="project" value="UniProtKB-KW"/>
</dbReference>
<dbReference type="InterPro" id="IPR004101">
    <property type="entry name" value="Mur_ligase_C"/>
</dbReference>
<dbReference type="AlphaFoldDB" id="A0A017RRR4"/>
<evidence type="ECO:0000259" key="19">
    <source>
        <dbReference type="Pfam" id="PF02875"/>
    </source>
</evidence>
<evidence type="ECO:0000313" key="22">
    <source>
        <dbReference type="Proteomes" id="UP000019681"/>
    </source>
</evidence>
<evidence type="ECO:0000256" key="11">
    <source>
        <dbReference type="ARBA" id="ARBA00022960"/>
    </source>
</evidence>
<evidence type="ECO:0000313" key="21">
    <source>
        <dbReference type="EMBL" id="EYE87342.1"/>
    </source>
</evidence>
<dbReference type="STRING" id="1403537.Q428_13875"/>
<comment type="function">
    <text evidence="1 17 18">Cell wall formation. Catalyzes the addition of glutamate to the nucleotide precursor UDP-N-acetylmuramoyl-L-alanine (UMA).</text>
</comment>
<reference evidence="21 22" key="1">
    <citation type="journal article" date="2014" name="Genome Announc.">
        <title>Draft Genome Sequence of Fervidicella metallireducens Strain AeBT, an Iron-Reducing Thermoanaerobe from the Great Artesian Basin.</title>
        <authorList>
            <person name="Patel B.K."/>
        </authorList>
    </citation>
    <scope>NUCLEOTIDE SEQUENCE [LARGE SCALE GENOMIC DNA]</scope>
    <source>
        <strain evidence="21 22">AeB</strain>
    </source>
</reference>
<evidence type="ECO:0000256" key="7">
    <source>
        <dbReference type="ARBA" id="ARBA00022490"/>
    </source>
</evidence>
<keyword evidence="22" id="KW-1185">Reference proteome</keyword>
<dbReference type="HAMAP" id="MF_00639">
    <property type="entry name" value="MurD"/>
    <property type="match status" value="1"/>
</dbReference>
<evidence type="ECO:0000259" key="20">
    <source>
        <dbReference type="Pfam" id="PF08245"/>
    </source>
</evidence>
<gene>
    <name evidence="17 21" type="primary">murD</name>
    <name evidence="21" type="ORF">Q428_13875</name>
</gene>
<keyword evidence="11 17" id="KW-0133">Cell shape</keyword>
<evidence type="ECO:0000256" key="3">
    <source>
        <dbReference type="ARBA" id="ARBA00004752"/>
    </source>
</evidence>
<dbReference type="Gene3D" id="3.40.1190.10">
    <property type="entry name" value="Mur-like, catalytic domain"/>
    <property type="match status" value="1"/>
</dbReference>
<evidence type="ECO:0000256" key="18">
    <source>
        <dbReference type="RuleBase" id="RU003664"/>
    </source>
</evidence>
<dbReference type="Gene3D" id="3.40.50.720">
    <property type="entry name" value="NAD(P)-binding Rossmann-like Domain"/>
    <property type="match status" value="1"/>
</dbReference>
<comment type="similarity">
    <text evidence="4 17">Belongs to the MurCDEF family.</text>
</comment>
<dbReference type="GO" id="GO:0005524">
    <property type="term" value="F:ATP binding"/>
    <property type="evidence" value="ECO:0007669"/>
    <property type="project" value="UniProtKB-UniRule"/>
</dbReference>
<sequence length="456" mass="51227">MKKNFYEFKQFIKGKKVAVVGLGVSNTPLIKMLVGLGASVVACDKRETLGDLERELLEIGVALRLGVDHLKGVEGCEVIFRAPSLMPNNEYLEKEKEKGAYITTEMKEFLKYCPCKIYGVTGSDGKTTTTTLIHEILKQEGYKVFLGGNIGKPLFPIIEEIDEDDYVVVELSSFQLMECEYSTDVAVITNLSPNHLDIHKDMNEYVNAKKNIFAHQDSNGIVVLNRDNDITYSMKNDVRNELRMFSTNDKGAFAYLEDDKLVVNGEIVCKKDEVKLLGMHNIENLLTAFAAVYGSTSIESMRKVATSFTGVEHRIEFVREINGVRFYNDSIASSPTRTIANLKSFNQKIVLIAGGYDKKIPFDELAKEGIERIKVLILMGLTKEKIRNAFLKEAEERNIKLPIIEVDSLEDAVNKAYLASEKGDIVALSPACASFDMFKDFAERGRKFKEIVMNLK</sequence>
<evidence type="ECO:0000256" key="5">
    <source>
        <dbReference type="ARBA" id="ARBA00012212"/>
    </source>
</evidence>
<dbReference type="EC" id="6.3.2.9" evidence="5 17"/>
<keyword evidence="17 18" id="KW-0131">Cell cycle</keyword>
<keyword evidence="7 17" id="KW-0963">Cytoplasm</keyword>
<evidence type="ECO:0000256" key="1">
    <source>
        <dbReference type="ARBA" id="ARBA00002734"/>
    </source>
</evidence>
<dbReference type="SUPFAM" id="SSF53623">
    <property type="entry name" value="MurD-like peptide ligases, catalytic domain"/>
    <property type="match status" value="1"/>
</dbReference>
<organism evidence="21 22">
    <name type="scientific">Fervidicella metallireducens AeB</name>
    <dbReference type="NCBI Taxonomy" id="1403537"/>
    <lineage>
        <taxon>Bacteria</taxon>
        <taxon>Bacillati</taxon>
        <taxon>Bacillota</taxon>
        <taxon>Clostridia</taxon>
        <taxon>Eubacteriales</taxon>
        <taxon>Clostridiaceae</taxon>
        <taxon>Fervidicella</taxon>
    </lineage>
</organism>
<dbReference type="Proteomes" id="UP000019681">
    <property type="component" value="Unassembled WGS sequence"/>
</dbReference>
<dbReference type="RefSeq" id="WP_035381605.1">
    <property type="nucleotide sequence ID" value="NZ_AZQP01000066.1"/>
</dbReference>
<dbReference type="EMBL" id="AZQP01000066">
    <property type="protein sequence ID" value="EYE87342.1"/>
    <property type="molecule type" value="Genomic_DNA"/>
</dbReference>
<comment type="caution">
    <text evidence="21">The sequence shown here is derived from an EMBL/GenBank/DDBJ whole genome shotgun (WGS) entry which is preliminary data.</text>
</comment>
<dbReference type="GO" id="GO:0051301">
    <property type="term" value="P:cell division"/>
    <property type="evidence" value="ECO:0007669"/>
    <property type="project" value="UniProtKB-KW"/>
</dbReference>
<accession>A0A017RRR4</accession>
<evidence type="ECO:0000256" key="15">
    <source>
        <dbReference type="ARBA" id="ARBA00032324"/>
    </source>
</evidence>
<evidence type="ECO:0000256" key="13">
    <source>
        <dbReference type="ARBA" id="ARBA00023316"/>
    </source>
</evidence>
<comment type="subcellular location">
    <subcellularLocation>
        <location evidence="2 17 18">Cytoplasm</location>
    </subcellularLocation>
</comment>
<evidence type="ECO:0000256" key="12">
    <source>
        <dbReference type="ARBA" id="ARBA00022984"/>
    </source>
</evidence>
<proteinExistence type="inferred from homology"/>
<name>A0A017RRR4_9CLOT</name>
<dbReference type="PANTHER" id="PTHR43692">
    <property type="entry name" value="UDP-N-ACETYLMURAMOYLALANINE--D-GLUTAMATE LIGASE"/>
    <property type="match status" value="1"/>
</dbReference>
<comment type="pathway">
    <text evidence="3 17 18">Cell wall biogenesis; peptidoglycan biosynthesis.</text>
</comment>
<dbReference type="Gene3D" id="3.90.190.20">
    <property type="entry name" value="Mur ligase, C-terminal domain"/>
    <property type="match status" value="1"/>
</dbReference>
<dbReference type="SUPFAM" id="SSF53244">
    <property type="entry name" value="MurD-like peptide ligases, peptide-binding domain"/>
    <property type="match status" value="1"/>
</dbReference>
<keyword evidence="17 18" id="KW-0132">Cell division</keyword>
<dbReference type="GO" id="GO:0071555">
    <property type="term" value="P:cell wall organization"/>
    <property type="evidence" value="ECO:0007669"/>
    <property type="project" value="UniProtKB-KW"/>
</dbReference>
<evidence type="ECO:0000256" key="16">
    <source>
        <dbReference type="ARBA" id="ARBA00047632"/>
    </source>
</evidence>
<dbReference type="SUPFAM" id="SSF51984">
    <property type="entry name" value="MurCD N-terminal domain"/>
    <property type="match status" value="1"/>
</dbReference>
<dbReference type="NCBIfam" id="TIGR01087">
    <property type="entry name" value="murD"/>
    <property type="match status" value="1"/>
</dbReference>
<protein>
    <recommendedName>
        <fullName evidence="6 17">UDP-N-acetylmuramoylalanine--D-glutamate ligase</fullName>
        <ecNumber evidence="5 17">6.3.2.9</ecNumber>
    </recommendedName>
    <alternativeName>
        <fullName evidence="15 17">D-glutamic acid-adding enzyme</fullName>
    </alternativeName>
    <alternativeName>
        <fullName evidence="14 17">UDP-N-acetylmuramoyl-L-alanyl-D-glutamate synthetase</fullName>
    </alternativeName>
</protein>
<dbReference type="Pfam" id="PF02875">
    <property type="entry name" value="Mur_ligase_C"/>
    <property type="match status" value="1"/>
</dbReference>